<dbReference type="EC" id="3.2.2.n1" evidence="3"/>
<dbReference type="InterPro" id="IPR031100">
    <property type="entry name" value="LOG_fam"/>
</dbReference>
<comment type="similarity">
    <text evidence="2 3">Belongs to the LOG family.</text>
</comment>
<keyword evidence="5" id="KW-1185">Reference proteome</keyword>
<evidence type="ECO:0000256" key="2">
    <source>
        <dbReference type="ARBA" id="ARBA00006763"/>
    </source>
</evidence>
<proteinExistence type="inferred from homology"/>
<protein>
    <recommendedName>
        <fullName evidence="3">Cytokinin riboside 5'-monophosphate phosphoribohydrolase</fullName>
        <ecNumber evidence="3">3.2.2.n1</ecNumber>
    </recommendedName>
</protein>
<dbReference type="Pfam" id="PF03641">
    <property type="entry name" value="Lysine_decarbox"/>
    <property type="match status" value="1"/>
</dbReference>
<name>A0A840SPM8_9RHOB</name>
<dbReference type="EMBL" id="JACHFM010000003">
    <property type="protein sequence ID" value="MBB5223014.1"/>
    <property type="molecule type" value="Genomic_DNA"/>
</dbReference>
<dbReference type="GO" id="GO:0008714">
    <property type="term" value="F:AMP nucleosidase activity"/>
    <property type="evidence" value="ECO:0007669"/>
    <property type="project" value="UniProtKB-EC"/>
</dbReference>
<comment type="caution">
    <text evidence="4">The sequence shown here is derived from an EMBL/GenBank/DDBJ whole genome shotgun (WGS) entry which is preliminary data.</text>
</comment>
<dbReference type="Gene3D" id="3.40.50.450">
    <property type="match status" value="1"/>
</dbReference>
<dbReference type="Proteomes" id="UP000549457">
    <property type="component" value="Unassembled WGS sequence"/>
</dbReference>
<sequence>MPVELARSVCVFCGSQAGRRPIYAEAARNLGRALAEDGYRLVYGAGDVGLMGEVARAALDVGGKTFGVVPKHLIDREKGKRDLGHLVVTETMHERKKVMFMNAHAIVALPGGPGTLDELFEVLTWRQLGLHAKPVFLLNVGGYWDPLLALIEHILQEGFAERAFGAYLEPVATVPALMERLARSLTARPD</sequence>
<reference evidence="4 5" key="1">
    <citation type="submission" date="2020-08" db="EMBL/GenBank/DDBJ databases">
        <title>Genomic Encyclopedia of Type Strains, Phase IV (KMG-IV): sequencing the most valuable type-strain genomes for metagenomic binning, comparative biology and taxonomic classification.</title>
        <authorList>
            <person name="Goeker M."/>
        </authorList>
    </citation>
    <scope>NUCLEOTIDE SEQUENCE [LARGE SCALE GENOMIC DNA]</scope>
    <source>
        <strain evidence="4 5">DSM 101730</strain>
    </source>
</reference>
<keyword evidence="3" id="KW-0378">Hydrolase</keyword>
<dbReference type="PANTHER" id="PTHR31223">
    <property type="entry name" value="LOG FAMILY PROTEIN YJL055W"/>
    <property type="match status" value="1"/>
</dbReference>
<evidence type="ECO:0000313" key="5">
    <source>
        <dbReference type="Proteomes" id="UP000549457"/>
    </source>
</evidence>
<evidence type="ECO:0000256" key="1">
    <source>
        <dbReference type="ARBA" id="ARBA00000274"/>
    </source>
</evidence>
<dbReference type="PANTHER" id="PTHR31223:SF70">
    <property type="entry name" value="LOG FAMILY PROTEIN YJL055W"/>
    <property type="match status" value="1"/>
</dbReference>
<accession>A0A840SPM8</accession>
<dbReference type="SUPFAM" id="SSF102405">
    <property type="entry name" value="MCP/YpsA-like"/>
    <property type="match status" value="1"/>
</dbReference>
<dbReference type="GO" id="GO:0009691">
    <property type="term" value="P:cytokinin biosynthetic process"/>
    <property type="evidence" value="ECO:0007669"/>
    <property type="project" value="UniProtKB-UniRule"/>
</dbReference>
<comment type="catalytic activity">
    <reaction evidence="1">
        <text>AMP + H2O = D-ribose 5-phosphate + adenine</text>
        <dbReference type="Rhea" id="RHEA:20129"/>
        <dbReference type="ChEBI" id="CHEBI:15377"/>
        <dbReference type="ChEBI" id="CHEBI:16708"/>
        <dbReference type="ChEBI" id="CHEBI:78346"/>
        <dbReference type="ChEBI" id="CHEBI:456215"/>
        <dbReference type="EC" id="3.2.2.4"/>
    </reaction>
</comment>
<evidence type="ECO:0000313" key="4">
    <source>
        <dbReference type="EMBL" id="MBB5223014.1"/>
    </source>
</evidence>
<dbReference type="AlphaFoldDB" id="A0A840SPM8"/>
<dbReference type="InterPro" id="IPR005269">
    <property type="entry name" value="LOG"/>
</dbReference>
<gene>
    <name evidence="4" type="ORF">HNP73_002961</name>
</gene>
<dbReference type="GO" id="GO:0005829">
    <property type="term" value="C:cytosol"/>
    <property type="evidence" value="ECO:0007669"/>
    <property type="project" value="TreeGrafter"/>
</dbReference>
<organism evidence="4 5">
    <name type="scientific">Amaricoccus macauensis</name>
    <dbReference type="NCBI Taxonomy" id="57001"/>
    <lineage>
        <taxon>Bacteria</taxon>
        <taxon>Pseudomonadati</taxon>
        <taxon>Pseudomonadota</taxon>
        <taxon>Alphaproteobacteria</taxon>
        <taxon>Rhodobacterales</taxon>
        <taxon>Paracoccaceae</taxon>
        <taxon>Amaricoccus</taxon>
    </lineage>
</organism>
<dbReference type="NCBIfam" id="TIGR00730">
    <property type="entry name" value="Rossman fold protein, TIGR00730 family"/>
    <property type="match status" value="1"/>
</dbReference>
<keyword evidence="3" id="KW-0203">Cytokinin biosynthesis</keyword>
<dbReference type="RefSeq" id="WP_184151151.1">
    <property type="nucleotide sequence ID" value="NZ_JACHFM010000003.1"/>
</dbReference>
<evidence type="ECO:0000256" key="3">
    <source>
        <dbReference type="RuleBase" id="RU363015"/>
    </source>
</evidence>